<accession>A0A3E0WIT4</accession>
<dbReference type="Gene3D" id="3.30.70.790">
    <property type="entry name" value="UreE, C-terminal domain"/>
    <property type="match status" value="1"/>
</dbReference>
<keyword evidence="3" id="KW-1185">Reference proteome</keyword>
<comment type="caution">
    <text evidence="2">The sequence shown here is derived from an EMBL/GenBank/DDBJ whole genome shotgun (WGS) entry which is preliminary data.</text>
</comment>
<dbReference type="RefSeq" id="WP_116303983.1">
    <property type="nucleotide sequence ID" value="NZ_NFZV01000035.1"/>
</dbReference>
<dbReference type="OrthoDB" id="9814654at2"/>
<evidence type="ECO:0000259" key="1">
    <source>
        <dbReference type="Pfam" id="PF09413"/>
    </source>
</evidence>
<reference evidence="3" key="1">
    <citation type="submission" date="2017-05" db="EMBL/GenBank/DDBJ databases">
        <authorList>
            <person name="Sharma S."/>
            <person name="Sidhu C."/>
            <person name="Pinnaka A.K."/>
        </authorList>
    </citation>
    <scope>NUCLEOTIDE SEQUENCE [LARGE SCALE GENOMIC DNA]</scope>
    <source>
        <strain evidence="3">AK93</strain>
    </source>
</reference>
<dbReference type="InterPro" id="IPR018551">
    <property type="entry name" value="DUF2007"/>
</dbReference>
<dbReference type="Pfam" id="PF09413">
    <property type="entry name" value="DUF2007"/>
    <property type="match status" value="1"/>
</dbReference>
<organism evidence="2 3">
    <name type="scientific">Alkalilimnicola ehrlichii</name>
    <dbReference type="NCBI Taxonomy" id="351052"/>
    <lineage>
        <taxon>Bacteria</taxon>
        <taxon>Pseudomonadati</taxon>
        <taxon>Pseudomonadota</taxon>
        <taxon>Gammaproteobacteria</taxon>
        <taxon>Chromatiales</taxon>
        <taxon>Ectothiorhodospiraceae</taxon>
        <taxon>Alkalilimnicola</taxon>
    </lineage>
</organism>
<feature type="domain" description="DUF2007" evidence="1">
    <location>
        <begin position="1"/>
        <end position="67"/>
    </location>
</feature>
<gene>
    <name evidence="2" type="ORF">CAL65_20710</name>
</gene>
<name>A0A3E0WIT4_9GAMM</name>
<dbReference type="Proteomes" id="UP000256763">
    <property type="component" value="Unassembled WGS sequence"/>
</dbReference>
<evidence type="ECO:0000313" key="3">
    <source>
        <dbReference type="Proteomes" id="UP000256763"/>
    </source>
</evidence>
<protein>
    <recommendedName>
        <fullName evidence="1">DUF2007 domain-containing protein</fullName>
    </recommendedName>
</protein>
<dbReference type="AlphaFoldDB" id="A0A3E0WIT4"/>
<proteinExistence type="predicted"/>
<evidence type="ECO:0000313" key="2">
    <source>
        <dbReference type="EMBL" id="RFA32061.1"/>
    </source>
</evidence>
<sequence>MKRVYQAADILLAGHIHAVLEQHGIPAVLRNAYLGGAAGELPLNECWPEVWVSDDEDYELARRLVADILEAPGGSDWRCSGCGELVEGQFAACWSCGRAAPER</sequence>
<dbReference type="EMBL" id="NFZW01000035">
    <property type="protein sequence ID" value="RFA32061.1"/>
    <property type="molecule type" value="Genomic_DNA"/>
</dbReference>